<feature type="compositionally biased region" description="Low complexity" evidence="5">
    <location>
        <begin position="1804"/>
        <end position="1838"/>
    </location>
</feature>
<dbReference type="PROSITE" id="PS01359">
    <property type="entry name" value="ZF_PHD_1"/>
    <property type="match status" value="1"/>
</dbReference>
<evidence type="ECO:0000313" key="8">
    <source>
        <dbReference type="Proteomes" id="UP000694904"/>
    </source>
</evidence>
<feature type="compositionally biased region" description="Basic residues" evidence="5">
    <location>
        <begin position="2140"/>
        <end position="2161"/>
    </location>
</feature>
<reference evidence="8" key="1">
    <citation type="journal article" date="1997" name="Nucleic Acids Res.">
        <title>tRNAscan-SE: a program for improved detection of transfer RNA genes in genomic sequence.</title>
        <authorList>
            <person name="Lowe T.M."/>
            <person name="Eddy S.R."/>
        </authorList>
    </citation>
    <scope>NUCLEOTIDE SEQUENCE [LARGE SCALE GENOMIC DNA]</scope>
</reference>
<feature type="region of interest" description="Disordered" evidence="5">
    <location>
        <begin position="1117"/>
        <end position="1143"/>
    </location>
</feature>
<dbReference type="InterPro" id="IPR013083">
    <property type="entry name" value="Znf_RING/FYVE/PHD"/>
</dbReference>
<evidence type="ECO:0000259" key="7">
    <source>
        <dbReference type="PROSITE" id="PS50157"/>
    </source>
</evidence>
<feature type="compositionally biased region" description="Polar residues" evidence="5">
    <location>
        <begin position="251"/>
        <end position="266"/>
    </location>
</feature>
<dbReference type="GeneID" id="108617204"/>
<dbReference type="InterPro" id="IPR019786">
    <property type="entry name" value="Zinc_finger_PHD-type_CS"/>
</dbReference>
<feature type="compositionally biased region" description="Basic and acidic residues" evidence="5">
    <location>
        <begin position="286"/>
        <end position="296"/>
    </location>
</feature>
<feature type="domain" description="PHD-type" evidence="6">
    <location>
        <begin position="2335"/>
        <end position="2386"/>
    </location>
</feature>
<dbReference type="InterPro" id="IPR011011">
    <property type="entry name" value="Znf_FYVE_PHD"/>
</dbReference>
<feature type="region of interest" description="Disordered" evidence="5">
    <location>
        <begin position="2116"/>
        <end position="2223"/>
    </location>
</feature>
<dbReference type="Gene3D" id="3.30.160.60">
    <property type="entry name" value="Classic Zinc Finger"/>
    <property type="match status" value="1"/>
</dbReference>
<feature type="compositionally biased region" description="Low complexity" evidence="5">
    <location>
        <begin position="929"/>
        <end position="953"/>
    </location>
</feature>
<feature type="compositionally biased region" description="Basic and acidic residues" evidence="5">
    <location>
        <begin position="1678"/>
        <end position="1688"/>
    </location>
</feature>
<accession>A0ABM1PMH7</accession>
<feature type="compositionally biased region" description="Polar residues" evidence="5">
    <location>
        <begin position="1125"/>
        <end position="1134"/>
    </location>
</feature>
<evidence type="ECO:0000259" key="6">
    <source>
        <dbReference type="PROSITE" id="PS50016"/>
    </source>
</evidence>
<feature type="region of interest" description="Disordered" evidence="5">
    <location>
        <begin position="846"/>
        <end position="868"/>
    </location>
</feature>
<feature type="region of interest" description="Disordered" evidence="5">
    <location>
        <begin position="1"/>
        <end position="127"/>
    </location>
</feature>
<evidence type="ECO:0000256" key="1">
    <source>
        <dbReference type="ARBA" id="ARBA00022723"/>
    </source>
</evidence>
<feature type="region of interest" description="Disordered" evidence="5">
    <location>
        <begin position="1548"/>
        <end position="1720"/>
    </location>
</feature>
<evidence type="ECO:0000256" key="2">
    <source>
        <dbReference type="ARBA" id="ARBA00022771"/>
    </source>
</evidence>
<dbReference type="PANTHER" id="PTHR14312">
    <property type="entry name" value="CREB/ATF BZIP TRANSCRIPTION FACTOR"/>
    <property type="match status" value="1"/>
</dbReference>
<protein>
    <submittedName>
        <fullName evidence="9">Uncharacterized protein LOC108617204</fullName>
    </submittedName>
</protein>
<organism evidence="8 9">
    <name type="scientific">Drosophila arizonae</name>
    <name type="common">Fruit fly</name>
    <dbReference type="NCBI Taxonomy" id="7263"/>
    <lineage>
        <taxon>Eukaryota</taxon>
        <taxon>Metazoa</taxon>
        <taxon>Ecdysozoa</taxon>
        <taxon>Arthropoda</taxon>
        <taxon>Hexapoda</taxon>
        <taxon>Insecta</taxon>
        <taxon>Pterygota</taxon>
        <taxon>Neoptera</taxon>
        <taxon>Endopterygota</taxon>
        <taxon>Diptera</taxon>
        <taxon>Brachycera</taxon>
        <taxon>Muscomorpha</taxon>
        <taxon>Ephydroidea</taxon>
        <taxon>Drosophilidae</taxon>
        <taxon>Drosophila</taxon>
    </lineage>
</organism>
<dbReference type="SMART" id="SM00249">
    <property type="entry name" value="PHD"/>
    <property type="match status" value="1"/>
</dbReference>
<reference evidence="9" key="3">
    <citation type="submission" date="2025-08" db="UniProtKB">
        <authorList>
            <consortium name="RefSeq"/>
        </authorList>
    </citation>
    <scope>IDENTIFICATION</scope>
    <source>
        <tissue evidence="9">Whole organism</tissue>
    </source>
</reference>
<reference evidence="8" key="2">
    <citation type="journal article" date="2016" name="G3 (Bethesda)">
        <title>Genome Evolution in Three Species of Cactophilic Drosophila.</title>
        <authorList>
            <person name="Sanchez-Flores A."/>
            <person name="Penazola F."/>
            <person name="Carpinteyro-Ponce J."/>
            <person name="Nazario-Yepiz N."/>
            <person name="Abreu-Goodger C."/>
            <person name="Machado C.A."/>
            <person name="Markow T.A."/>
        </authorList>
    </citation>
    <scope>NUCLEOTIDE SEQUENCE [LARGE SCALE GENOMIC DNA]</scope>
</reference>
<feature type="compositionally biased region" description="Basic and acidic residues" evidence="5">
    <location>
        <begin position="1695"/>
        <end position="1711"/>
    </location>
</feature>
<dbReference type="PROSITE" id="PS50016">
    <property type="entry name" value="ZF_PHD_2"/>
    <property type="match status" value="1"/>
</dbReference>
<feature type="compositionally biased region" description="Basic residues" evidence="5">
    <location>
        <begin position="1592"/>
        <end position="1602"/>
    </location>
</feature>
<feature type="compositionally biased region" description="Basic residues" evidence="5">
    <location>
        <begin position="2082"/>
        <end position="2091"/>
    </location>
</feature>
<feature type="compositionally biased region" description="Acidic residues" evidence="5">
    <location>
        <begin position="358"/>
        <end position="368"/>
    </location>
</feature>
<dbReference type="RefSeq" id="XP_017868413.1">
    <property type="nucleotide sequence ID" value="XM_018012924.1"/>
</dbReference>
<dbReference type="Gene3D" id="3.30.40.10">
    <property type="entry name" value="Zinc/RING finger domain, C3HC4 (zinc finger)"/>
    <property type="match status" value="1"/>
</dbReference>
<dbReference type="PANTHER" id="PTHR14312:SF1">
    <property type="entry name" value="BASIC-LEUCINE ZIPPER TRANSCRIPTION FACTOR A"/>
    <property type="match status" value="1"/>
</dbReference>
<evidence type="ECO:0000256" key="4">
    <source>
        <dbReference type="PROSITE-ProRule" id="PRU00042"/>
    </source>
</evidence>
<feature type="region of interest" description="Disordered" evidence="5">
    <location>
        <begin position="152"/>
        <end position="189"/>
    </location>
</feature>
<feature type="domain" description="C2H2-type" evidence="7">
    <location>
        <begin position="692"/>
        <end position="720"/>
    </location>
</feature>
<feature type="region of interest" description="Disordered" evidence="5">
    <location>
        <begin position="2060"/>
        <end position="2104"/>
    </location>
</feature>
<dbReference type="InterPro" id="IPR019787">
    <property type="entry name" value="Znf_PHD-finger"/>
</dbReference>
<feature type="compositionally biased region" description="Basic and acidic residues" evidence="5">
    <location>
        <begin position="1"/>
        <end position="22"/>
    </location>
</feature>
<dbReference type="SUPFAM" id="SSF57667">
    <property type="entry name" value="beta-beta-alpha zinc fingers"/>
    <property type="match status" value="1"/>
</dbReference>
<feature type="compositionally biased region" description="Pro residues" evidence="5">
    <location>
        <begin position="1780"/>
        <end position="1789"/>
    </location>
</feature>
<keyword evidence="2 4" id="KW-0863">Zinc-finger</keyword>
<feature type="region of interest" description="Disordered" evidence="5">
    <location>
        <begin position="462"/>
        <end position="540"/>
    </location>
</feature>
<feature type="compositionally biased region" description="Low complexity" evidence="5">
    <location>
        <begin position="2234"/>
        <end position="2244"/>
    </location>
</feature>
<keyword evidence="3" id="KW-0862">Zinc</keyword>
<feature type="compositionally biased region" description="Basic and acidic residues" evidence="5">
    <location>
        <begin position="1564"/>
        <end position="1574"/>
    </location>
</feature>
<feature type="region of interest" description="Disordered" evidence="5">
    <location>
        <begin position="1775"/>
        <end position="1910"/>
    </location>
</feature>
<proteinExistence type="predicted"/>
<feature type="region of interest" description="Disordered" evidence="5">
    <location>
        <begin position="886"/>
        <end position="960"/>
    </location>
</feature>
<feature type="region of interest" description="Disordered" evidence="5">
    <location>
        <begin position="782"/>
        <end position="830"/>
    </location>
</feature>
<keyword evidence="1" id="KW-0479">Metal-binding</keyword>
<feature type="compositionally biased region" description="Low complexity" evidence="5">
    <location>
        <begin position="527"/>
        <end position="536"/>
    </location>
</feature>
<feature type="region of interest" description="Disordered" evidence="5">
    <location>
        <begin position="251"/>
        <end position="387"/>
    </location>
</feature>
<gene>
    <name evidence="9" type="primary">LOC108617204</name>
</gene>
<feature type="region of interest" description="Disordered" evidence="5">
    <location>
        <begin position="2234"/>
        <end position="2253"/>
    </location>
</feature>
<feature type="region of interest" description="Disordered" evidence="5">
    <location>
        <begin position="1939"/>
        <end position="1970"/>
    </location>
</feature>
<dbReference type="SUPFAM" id="SSF57903">
    <property type="entry name" value="FYVE/PHD zinc finger"/>
    <property type="match status" value="1"/>
</dbReference>
<feature type="domain" description="C2H2-type" evidence="7">
    <location>
        <begin position="1445"/>
        <end position="1472"/>
    </location>
</feature>
<dbReference type="SMART" id="SM00355">
    <property type="entry name" value="ZnF_C2H2"/>
    <property type="match status" value="9"/>
</dbReference>
<dbReference type="CDD" id="cd15505">
    <property type="entry name" value="PHD_ING"/>
    <property type="match status" value="1"/>
</dbReference>
<feature type="compositionally biased region" description="Low complexity" evidence="5">
    <location>
        <begin position="507"/>
        <end position="517"/>
    </location>
</feature>
<dbReference type="InterPro" id="IPR013087">
    <property type="entry name" value="Znf_C2H2_type"/>
</dbReference>
<keyword evidence="8" id="KW-1185">Reference proteome</keyword>
<feature type="compositionally biased region" description="Basic and acidic residues" evidence="5">
    <location>
        <begin position="369"/>
        <end position="387"/>
    </location>
</feature>
<feature type="compositionally biased region" description="Low complexity" evidence="5">
    <location>
        <begin position="1577"/>
        <end position="1589"/>
    </location>
</feature>
<evidence type="ECO:0000313" key="9">
    <source>
        <dbReference type="RefSeq" id="XP_017868413.1"/>
    </source>
</evidence>
<dbReference type="InterPro" id="IPR036236">
    <property type="entry name" value="Znf_C2H2_sf"/>
</dbReference>
<feature type="compositionally biased region" description="Acidic residues" evidence="5">
    <location>
        <begin position="462"/>
        <end position="473"/>
    </location>
</feature>
<dbReference type="PROSITE" id="PS00028">
    <property type="entry name" value="ZINC_FINGER_C2H2_1"/>
    <property type="match status" value="4"/>
</dbReference>
<evidence type="ECO:0000256" key="3">
    <source>
        <dbReference type="ARBA" id="ARBA00022833"/>
    </source>
</evidence>
<feature type="compositionally biased region" description="Low complexity" evidence="5">
    <location>
        <begin position="161"/>
        <end position="173"/>
    </location>
</feature>
<feature type="compositionally biased region" description="Basic and acidic residues" evidence="5">
    <location>
        <begin position="37"/>
        <end position="77"/>
    </location>
</feature>
<name>A0ABM1PMH7_DROAR</name>
<dbReference type="PROSITE" id="PS50157">
    <property type="entry name" value="ZINC_FINGER_C2H2_2"/>
    <property type="match status" value="3"/>
</dbReference>
<sequence length="2398" mass="268662">MMEALEQHQTKSRPNNEPHEGETETTPATSEEDDTTEEHINVCDLEEKDKRNSSSRELNLKVEQHDRQSPQENGRDTEESEEPAFPMANSVNESIEHPSESSLKVECAVEEKTAESDDLNEEPSTSHDATKCLVDIKVEQASPILAANVNDDCESCFSDKPNSSPNQQDDQQNGELGGMDSPEMGVNAETTSINELFLTDQVKVEDKSPLPSVMTDEEGFSPPVIKVIAENSPSDVEEISLLRQIPTEDNCTHKVNVTEETSTSPLRMQEEERSSSSSSTALKISENIKIENREAVDYAEGERDEEFHSEKEETEEEKEEASSPVYKIDEVDREMSPPAKATTLPVYKINDLSPASIPDDEESSQDFDSEIKIEETTPKLPEPEREVPMEIIKIESDSEDEDVEVESENVVDEIYGSRTAEDDVQMKPEIQQSDHLIKERQAIEVLPKVKINGAHVTVEELQLAEESEREEEQAQITVQQSVIENENDEPQQQEQEQEVPHQLTRRSSTSSSDSSASQQLVIDQPESEQQSKQQPQMDEPVQDGEMLLAMKRRRSCSNSGRNGADNGDINSKHLCIEEKQQSSPLLLQRLQTPAIICNDLTQCNASKFKNLQQLKAHSVQCKPQPETTLPPAESPVAASERAEASAPVTVCNPASTPAPPIKKERFFRCARCSTVHQCWNFFLHMREVHHRYICLYCSHVFASVEKLSLHLENKHDMDQRHFASVEAWQALQTQEDRARFLVCCNCQASFEGGSRFEDHDCAELMQPCALCGQKGGHVNGCRNGSTISNARSNRKKTANRRKRRTAKARPAAKPSEEHLKANKQQQEQQSNGMEIAAQLLQMPTQPTTVTDHNVPAPIADAPQEDPPPKLVVPKMMLRVPKEFQKSVDAELSSTDTEEEDNDELPSAADTPTGDGEGIAVPLLTEDAVQQQQQQLHPVSSLSEDTETATETASMFQETAPVPADVSLNELEDDDEDSPSLKLPHVLAEFERTKLDIERTMALIVAKKELQEQQLQKQQQQQQRQQQQQQPEVQQLQLQRELEQQQRQDQQQEQLPAEAKQQRGRWSLTPPASPHNHNHIDETTHVPKEQVEANLQPASAKNSPVPALERRNTLGSECMDLDDSLNEPQQSAQMEQSEHQQPVAPEPVHLASPAALPVPADGIQVAGEDTHTVDLQLDRPLDKFEMVDFIRLCLKAFYPYCLYCNHARRIAVNVKQLVLHLIGVHRFTATVDSITAEELQPQTIVAKLKSFLPALEGDHYMNSASCCSLEDGRFAQPFNERIYECFQCRYVTATHKELYTHNRRLHIKANISCCMCRLNFYSFSELLCHICPGRVSNTAYDTQFRCCLCDTAPLASAFRLMVHLRKQHQACDICLEDCHTQAKLSAHVWKHKLLHLCYRCGIAYRNKQDISKHLFWKHGTESITCKRCLQKRWRHVYHFCVPATQFTCEQCQFIFSKAIYLEVHKRQHVGDFRYPCTEEHCEEKFVSRKLLLKHAAQHEVKQLPAVRDADEENEDAVCCNQIPKMEQEEQRALDTDQFEFDKKKAQLKAECVQSSTPDSETIDEADAKPAAKQIDKSPQPAQQLEGQQEQAPRKRHKKAKRNKASLEDLNLRAPNLSESDSSDDSASDGGRSLTKPYESNTHGSLPIRASVDDLDMPRVMLSPSSESDNEEQEANTDSIKTETEPKQEQMDSLQSPKEEVESSAKEKPKVEESIGETSEPQEVLDIWKNLLQNQPSSVGKKEADATTIDVDVVLTAEQRRPFKLHVAWSDHDYCKMLRTPPLTPAPSPEKPPNETSCKVMKGNASSDSETSSSSSTSDSDSSTCSCGSNCSCSSSGSSSSDDDSDNESQSSKKSSKKVSKKTAERPQESSKSEEFVNVTSNNEEEERPVMPSPKSPIYNESDFETSVSDTDEEFYDAHPQKMASHVLSQKRLALLSEHKPAQLHDSNGNYDIVENSRPSTPSLPEEASAFADKRERVAKNKKKKRERKSTCKTMNQAKLTFSSEQMVAPQQLLPQGLTAAGTAEAMATPLLPHHQQHLLPHLLPPHQQHLLPESPLTPLIHRPSWKPRMSEGSSCSDADGQLKRSKRTRRPNKFYGYTSDDENMSSVLAPPLQVGMQLIKPQPPPQLTWAKEDLPTPPKQQRSRSNHGEHHHHQAHHYHQQHHQSPQQNSHLHSNGSTRKRNRRATPGGAGSGSARRGVKRTKQQLATPPAKVEQLQPQLPPIPTLKIRPALLPASAAASDSSDSSSDEDESGEINVTSLLPTHAPLPPMLPVMLPAPLAAPLPPLPPATTAFNQPIPPALLPNPDFSTLQYFKANNIRYPIRPPAGARLAREGESVYCYCRCPYDEVSEMIACDGDNCLIEWFHFECVGIMVAPQGKWFCAECRPKHSGCIYPGAKPT</sequence>
<evidence type="ECO:0000256" key="5">
    <source>
        <dbReference type="SAM" id="MobiDB-lite"/>
    </source>
</evidence>
<dbReference type="InterPro" id="IPR001965">
    <property type="entry name" value="Znf_PHD"/>
</dbReference>
<dbReference type="Proteomes" id="UP000694904">
    <property type="component" value="Chromosome 5"/>
</dbReference>
<feature type="domain" description="C2H2-type" evidence="7">
    <location>
        <begin position="1473"/>
        <end position="1502"/>
    </location>
</feature>
<feature type="compositionally biased region" description="Basic residues" evidence="5">
    <location>
        <begin position="792"/>
        <end position="807"/>
    </location>
</feature>
<feature type="compositionally biased region" description="Basic and acidic residues" evidence="5">
    <location>
        <begin position="1860"/>
        <end position="1873"/>
    </location>
</feature>
<feature type="compositionally biased region" description="Acidic residues" evidence="5">
    <location>
        <begin position="485"/>
        <end position="497"/>
    </location>
</feature>
<feature type="region of interest" description="Disordered" evidence="5">
    <location>
        <begin position="1039"/>
        <end position="1080"/>
    </location>
</feature>
<feature type="compositionally biased region" description="Low complexity" evidence="5">
    <location>
        <begin position="2162"/>
        <end position="2174"/>
    </location>
</feature>